<reference evidence="3 4" key="1">
    <citation type="submission" date="2024-01" db="EMBL/GenBank/DDBJ databases">
        <title>Complete genome of Cladobotryum mycophilum ATHUM6906.</title>
        <authorList>
            <person name="Christinaki A.C."/>
            <person name="Myridakis A.I."/>
            <person name="Kouvelis V.N."/>
        </authorList>
    </citation>
    <scope>NUCLEOTIDE SEQUENCE [LARGE SCALE GENOMIC DNA]</scope>
    <source>
        <strain evidence="3 4">ATHUM6906</strain>
    </source>
</reference>
<comment type="caution">
    <text evidence="3">The sequence shown here is derived from an EMBL/GenBank/DDBJ whole genome shotgun (WGS) entry which is preliminary data.</text>
</comment>
<dbReference type="InterPro" id="IPR046486">
    <property type="entry name" value="DUF6579"/>
</dbReference>
<evidence type="ECO:0000256" key="1">
    <source>
        <dbReference type="SAM" id="MobiDB-lite"/>
    </source>
</evidence>
<evidence type="ECO:0000256" key="2">
    <source>
        <dbReference type="SAM" id="Phobius"/>
    </source>
</evidence>
<evidence type="ECO:0000313" key="4">
    <source>
        <dbReference type="Proteomes" id="UP001338125"/>
    </source>
</evidence>
<name>A0ABR0SDM4_9HYPO</name>
<feature type="transmembrane region" description="Helical" evidence="2">
    <location>
        <begin position="334"/>
        <end position="359"/>
    </location>
</feature>
<evidence type="ECO:0000313" key="3">
    <source>
        <dbReference type="EMBL" id="KAK5989927.1"/>
    </source>
</evidence>
<proteinExistence type="predicted"/>
<accession>A0ABR0SDM4</accession>
<sequence length="380" mass="42667">MPSQTTPETVPAAAISHGTSNRRTVRSLTSQQAIQRFNEHGHERFAQLPKKQVPHSLWEDSKTCPCARQSALEKVKPQEMAVIPGAFNSFSVFLDTFRSAAMIGLAPGSVDAVLEKEVHTPESLGRLVSSAAKRGGWQEDGFGAHVYRYVKGEMAAVTRQPQNKNSNQKQQQHHFFYVWNPETEWHPAFEKQQQKRPLGPQFGGYHHDLATLCLRMRSDRETLIRTTSYGRTALFHLLIPAYQATVVPHKIRFHEDLLPLTITGPHHDEYPVFPFVWLRIPNRPGQLSTSNIGRINLVLGIGSFAFSFIIPSAVLGFGLMTYGLGHLFHVPSCLLWLLLSFCRFTNMTICLITLLVWVLGKCFGRPTTTLGDALFLTPEA</sequence>
<feature type="transmembrane region" description="Helical" evidence="2">
    <location>
        <begin position="297"/>
        <end position="322"/>
    </location>
</feature>
<organism evidence="3 4">
    <name type="scientific">Cladobotryum mycophilum</name>
    <dbReference type="NCBI Taxonomy" id="491253"/>
    <lineage>
        <taxon>Eukaryota</taxon>
        <taxon>Fungi</taxon>
        <taxon>Dikarya</taxon>
        <taxon>Ascomycota</taxon>
        <taxon>Pezizomycotina</taxon>
        <taxon>Sordariomycetes</taxon>
        <taxon>Hypocreomycetidae</taxon>
        <taxon>Hypocreales</taxon>
        <taxon>Hypocreaceae</taxon>
        <taxon>Cladobotryum</taxon>
    </lineage>
</organism>
<feature type="region of interest" description="Disordered" evidence="1">
    <location>
        <begin position="1"/>
        <end position="25"/>
    </location>
</feature>
<keyword evidence="2" id="KW-0812">Transmembrane</keyword>
<keyword evidence="2" id="KW-0472">Membrane</keyword>
<protein>
    <submittedName>
        <fullName evidence="3">Uncharacterized protein</fullName>
    </submittedName>
</protein>
<gene>
    <name evidence="3" type="ORF">PT974_08190</name>
</gene>
<keyword evidence="4" id="KW-1185">Reference proteome</keyword>
<keyword evidence="2" id="KW-1133">Transmembrane helix</keyword>
<dbReference type="Proteomes" id="UP001338125">
    <property type="component" value="Unassembled WGS sequence"/>
</dbReference>
<dbReference type="EMBL" id="JAVFKD010000014">
    <property type="protein sequence ID" value="KAK5989927.1"/>
    <property type="molecule type" value="Genomic_DNA"/>
</dbReference>
<dbReference type="Pfam" id="PF20219">
    <property type="entry name" value="DUF6579"/>
    <property type="match status" value="1"/>
</dbReference>